<keyword evidence="7" id="KW-0503">Monooxygenase</keyword>
<dbReference type="GO" id="GO:0016705">
    <property type="term" value="F:oxidoreductase activity, acting on paired donors, with incorporation or reduction of molecular oxygen"/>
    <property type="evidence" value="ECO:0007669"/>
    <property type="project" value="InterPro"/>
</dbReference>
<keyword evidence="5" id="KW-0560">Oxidoreductase</keyword>
<evidence type="ECO:0008006" key="12">
    <source>
        <dbReference type="Google" id="ProtNLM"/>
    </source>
</evidence>
<keyword evidence="11" id="KW-1185">Reference proteome</keyword>
<feature type="binding site" description="axial binding residue" evidence="8">
    <location>
        <position position="468"/>
    </location>
    <ligand>
        <name>heme</name>
        <dbReference type="ChEBI" id="CHEBI:30413"/>
    </ligand>
    <ligandPart>
        <name>Fe</name>
        <dbReference type="ChEBI" id="CHEBI:18248"/>
    </ligandPart>
</feature>
<proteinExistence type="inferred from homology"/>
<accession>A0AAV2DGU4</accession>
<dbReference type="GO" id="GO:0004497">
    <property type="term" value="F:monooxygenase activity"/>
    <property type="evidence" value="ECO:0007669"/>
    <property type="project" value="UniProtKB-KW"/>
</dbReference>
<dbReference type="GO" id="GO:0005506">
    <property type="term" value="F:iron ion binding"/>
    <property type="evidence" value="ECO:0007669"/>
    <property type="project" value="InterPro"/>
</dbReference>
<feature type="transmembrane region" description="Helical" evidence="9">
    <location>
        <begin position="20"/>
        <end position="40"/>
    </location>
</feature>
<evidence type="ECO:0000256" key="2">
    <source>
        <dbReference type="ARBA" id="ARBA00010617"/>
    </source>
</evidence>
<dbReference type="SUPFAM" id="SSF48264">
    <property type="entry name" value="Cytochrome P450"/>
    <property type="match status" value="1"/>
</dbReference>
<dbReference type="EMBL" id="OZ034815">
    <property type="protein sequence ID" value="CAL1373119.1"/>
    <property type="molecule type" value="Genomic_DNA"/>
</dbReference>
<dbReference type="CDD" id="cd11064">
    <property type="entry name" value="CYP86A"/>
    <property type="match status" value="1"/>
</dbReference>
<dbReference type="InterPro" id="IPR001128">
    <property type="entry name" value="Cyt_P450"/>
</dbReference>
<evidence type="ECO:0000256" key="1">
    <source>
        <dbReference type="ARBA" id="ARBA00001971"/>
    </source>
</evidence>
<keyword evidence="3 8" id="KW-0349">Heme</keyword>
<evidence type="ECO:0000256" key="5">
    <source>
        <dbReference type="ARBA" id="ARBA00023002"/>
    </source>
</evidence>
<organism evidence="10 11">
    <name type="scientific">Linum trigynum</name>
    <dbReference type="NCBI Taxonomy" id="586398"/>
    <lineage>
        <taxon>Eukaryota</taxon>
        <taxon>Viridiplantae</taxon>
        <taxon>Streptophyta</taxon>
        <taxon>Embryophyta</taxon>
        <taxon>Tracheophyta</taxon>
        <taxon>Spermatophyta</taxon>
        <taxon>Magnoliopsida</taxon>
        <taxon>eudicotyledons</taxon>
        <taxon>Gunneridae</taxon>
        <taxon>Pentapetalae</taxon>
        <taxon>rosids</taxon>
        <taxon>fabids</taxon>
        <taxon>Malpighiales</taxon>
        <taxon>Linaceae</taxon>
        <taxon>Linum</taxon>
    </lineage>
</organism>
<evidence type="ECO:0000256" key="6">
    <source>
        <dbReference type="ARBA" id="ARBA00023004"/>
    </source>
</evidence>
<name>A0AAV2DGU4_9ROSI</name>
<dbReference type="PANTHER" id="PTHR24296">
    <property type="entry name" value="CYTOCHROME P450"/>
    <property type="match status" value="1"/>
</dbReference>
<dbReference type="Gene3D" id="1.10.630.10">
    <property type="entry name" value="Cytochrome P450"/>
    <property type="match status" value="1"/>
</dbReference>
<evidence type="ECO:0000313" key="10">
    <source>
        <dbReference type="EMBL" id="CAL1373119.1"/>
    </source>
</evidence>
<keyword evidence="9" id="KW-0812">Transmembrane</keyword>
<dbReference type="PRINTS" id="PR00463">
    <property type="entry name" value="EP450I"/>
</dbReference>
<dbReference type="PRINTS" id="PR00385">
    <property type="entry name" value="P450"/>
</dbReference>
<comment type="similarity">
    <text evidence="2">Belongs to the cytochrome P450 family.</text>
</comment>
<keyword evidence="4 8" id="KW-0479">Metal-binding</keyword>
<evidence type="ECO:0000256" key="7">
    <source>
        <dbReference type="ARBA" id="ARBA00023033"/>
    </source>
</evidence>
<reference evidence="10 11" key="1">
    <citation type="submission" date="2024-04" db="EMBL/GenBank/DDBJ databases">
        <authorList>
            <person name="Fracassetti M."/>
        </authorList>
    </citation>
    <scope>NUCLEOTIDE SEQUENCE [LARGE SCALE GENOMIC DNA]</scope>
</reference>
<evidence type="ECO:0000256" key="9">
    <source>
        <dbReference type="SAM" id="Phobius"/>
    </source>
</evidence>
<dbReference type="InterPro" id="IPR002401">
    <property type="entry name" value="Cyt_P450_E_grp-I"/>
</dbReference>
<evidence type="ECO:0000256" key="4">
    <source>
        <dbReference type="ARBA" id="ARBA00022723"/>
    </source>
</evidence>
<dbReference type="AlphaFoldDB" id="A0AAV2DGU4"/>
<dbReference type="GO" id="GO:0020037">
    <property type="term" value="F:heme binding"/>
    <property type="evidence" value="ECO:0007669"/>
    <property type="project" value="InterPro"/>
</dbReference>
<keyword evidence="9" id="KW-0472">Membrane</keyword>
<dbReference type="Proteomes" id="UP001497516">
    <property type="component" value="Chromosome 2"/>
</dbReference>
<comment type="cofactor">
    <cofactor evidence="1 8">
        <name>heme</name>
        <dbReference type="ChEBI" id="CHEBI:30413"/>
    </cofactor>
</comment>
<keyword evidence="9" id="KW-1133">Transmembrane helix</keyword>
<evidence type="ECO:0000256" key="8">
    <source>
        <dbReference type="PIRSR" id="PIRSR602401-1"/>
    </source>
</evidence>
<keyword evidence="6 8" id="KW-0408">Iron</keyword>
<gene>
    <name evidence="10" type="ORF">LTRI10_LOCUS15069</name>
</gene>
<dbReference type="Pfam" id="PF00067">
    <property type="entry name" value="p450"/>
    <property type="match status" value="1"/>
</dbReference>
<evidence type="ECO:0000256" key="3">
    <source>
        <dbReference type="ARBA" id="ARBA00022617"/>
    </source>
</evidence>
<dbReference type="InterPro" id="IPR036396">
    <property type="entry name" value="Cyt_P450_sf"/>
</dbReference>
<evidence type="ECO:0000313" key="11">
    <source>
        <dbReference type="Proteomes" id="UP001497516"/>
    </source>
</evidence>
<protein>
    <recommendedName>
        <fullName evidence="12">Cytochrome P450</fullName>
    </recommendedName>
</protein>
<sequence length="525" mass="60290">MELFQLPTSTTSSSSSSSSSFFFILLLLLLLLLVLFSLWLRRWSRWWCNCEICQAYVTQSWRDKFVNLSDWYSDLLSRSPTQTIHVHVLGNVITANPGNVRHILKSNFHNYPKGKPFSSILSDFLGHGIFNVDGPSWLFQRKLAASSLLLPSSSSFLTTIVLHELHHRLLPLLLSSSSSAAVVDLQDLFRRFSFDTMCRFSFGLDPRCLLDVSEFAQAFDLASRLSAERAMVVSPLVWKLQRFFNIGKERRMKQAIRLVDAVAHQVITKKRNLLLLLLLRPPHDQNHHHQEEEDLLSRFMRVVENDDVFLRDIIISFLLAGRDTVAAALTSFFWLLAKHRHVESEILAEATRVLGPDDAVVITSYEQVEKLQYLHAAVYESMRLYPPIQFDSKFAQRDDVLPDGTAVRKGDRVTYHPYAMGRMEGIWGRDCLEFKPERWLRRRRRSGSFCPPGNPFEYPVFQAGLRVCLGKEMALVEMKTVAVSLLRRFHFNLTTSESDHHHPRFSPGLTATFSGGLPVLVRQRN</sequence>